<dbReference type="EMBL" id="JAUTXU010000050">
    <property type="protein sequence ID" value="KAK3715317.1"/>
    <property type="molecule type" value="Genomic_DNA"/>
</dbReference>
<gene>
    <name evidence="1" type="ORF">LTR37_007284</name>
</gene>
<reference evidence="1" key="1">
    <citation type="submission" date="2023-07" db="EMBL/GenBank/DDBJ databases">
        <title>Black Yeasts Isolated from many extreme environments.</title>
        <authorList>
            <person name="Coleine C."/>
            <person name="Stajich J.E."/>
            <person name="Selbmann L."/>
        </authorList>
    </citation>
    <scope>NUCLEOTIDE SEQUENCE</scope>
    <source>
        <strain evidence="1">CCFEE 5714</strain>
    </source>
</reference>
<organism evidence="1 2">
    <name type="scientific">Vermiconidia calcicola</name>
    <dbReference type="NCBI Taxonomy" id="1690605"/>
    <lineage>
        <taxon>Eukaryota</taxon>
        <taxon>Fungi</taxon>
        <taxon>Dikarya</taxon>
        <taxon>Ascomycota</taxon>
        <taxon>Pezizomycotina</taxon>
        <taxon>Dothideomycetes</taxon>
        <taxon>Dothideomycetidae</taxon>
        <taxon>Mycosphaerellales</taxon>
        <taxon>Extremaceae</taxon>
        <taxon>Vermiconidia</taxon>
    </lineage>
</organism>
<name>A0ACC3NFY7_9PEZI</name>
<evidence type="ECO:0000313" key="1">
    <source>
        <dbReference type="EMBL" id="KAK3715317.1"/>
    </source>
</evidence>
<protein>
    <submittedName>
        <fullName evidence="1">Uncharacterized protein</fullName>
    </submittedName>
</protein>
<comment type="caution">
    <text evidence="1">The sequence shown here is derived from an EMBL/GenBank/DDBJ whole genome shotgun (WGS) entry which is preliminary data.</text>
</comment>
<dbReference type="Proteomes" id="UP001281147">
    <property type="component" value="Unassembled WGS sequence"/>
</dbReference>
<proteinExistence type="predicted"/>
<accession>A0ACC3NFY7</accession>
<keyword evidence="2" id="KW-1185">Reference proteome</keyword>
<evidence type="ECO:0000313" key="2">
    <source>
        <dbReference type="Proteomes" id="UP001281147"/>
    </source>
</evidence>
<sequence length="133" mass="14903">MTNIQRKPIAPLSREEDQATAEAEESRLIRDMDHIPRSAIDEMRGTTDDRYFDLRTTQAELRRILGNYEIQHRMPTQRDVNATTGGAVTGYALTPLQQCGLFFAQEKQLYIAVAASSVTHLLGSSRQRPSAAP</sequence>